<proteinExistence type="predicted"/>
<evidence type="ECO:0008006" key="4">
    <source>
        <dbReference type="Google" id="ProtNLM"/>
    </source>
</evidence>
<dbReference type="PANTHER" id="PTHR48100">
    <property type="entry name" value="BROAD-SPECIFICITY PHOSPHATASE YOR283W-RELATED"/>
    <property type="match status" value="1"/>
</dbReference>
<evidence type="ECO:0000256" key="1">
    <source>
        <dbReference type="PIRSR" id="PIRSR613078-2"/>
    </source>
</evidence>
<reference evidence="2 3" key="1">
    <citation type="journal article" date="2016" name="Nat. Commun.">
        <title>Thousands of microbial genomes shed light on interconnected biogeochemical processes in an aquifer system.</title>
        <authorList>
            <person name="Anantharaman K."/>
            <person name="Brown C.T."/>
            <person name="Hug L.A."/>
            <person name="Sharon I."/>
            <person name="Castelle C.J."/>
            <person name="Probst A.J."/>
            <person name="Thomas B.C."/>
            <person name="Singh A."/>
            <person name="Wilkins M.J."/>
            <person name="Karaoz U."/>
            <person name="Brodie E.L."/>
            <person name="Williams K.H."/>
            <person name="Hubbard S.S."/>
            <person name="Banfield J.F."/>
        </authorList>
    </citation>
    <scope>NUCLEOTIDE SEQUENCE [LARGE SCALE GENOMIC DNA]</scope>
</reference>
<protein>
    <recommendedName>
        <fullName evidence="4">Phosphoglycerate mutase</fullName>
    </recommendedName>
</protein>
<dbReference type="InterPro" id="IPR013078">
    <property type="entry name" value="His_Pase_superF_clade-1"/>
</dbReference>
<feature type="binding site" evidence="1">
    <location>
        <position position="59"/>
    </location>
    <ligand>
        <name>substrate</name>
    </ligand>
</feature>
<organism evidence="2 3">
    <name type="scientific">Candidatus Woykebacteria bacterium RBG_13_40_15</name>
    <dbReference type="NCBI Taxonomy" id="1802593"/>
    <lineage>
        <taxon>Bacteria</taxon>
        <taxon>Candidatus Woykeibacteriota</taxon>
    </lineage>
</organism>
<dbReference type="InterPro" id="IPR029033">
    <property type="entry name" value="His_PPase_superfam"/>
</dbReference>
<dbReference type="GO" id="GO:0005737">
    <property type="term" value="C:cytoplasm"/>
    <property type="evidence" value="ECO:0007669"/>
    <property type="project" value="TreeGrafter"/>
</dbReference>
<dbReference type="Pfam" id="PF00300">
    <property type="entry name" value="His_Phos_1"/>
    <property type="match status" value="1"/>
</dbReference>
<dbReference type="EMBL" id="MHCP01000025">
    <property type="protein sequence ID" value="OGY23379.1"/>
    <property type="molecule type" value="Genomic_DNA"/>
</dbReference>
<dbReference type="STRING" id="1802593.A2172_04080"/>
<evidence type="ECO:0000313" key="2">
    <source>
        <dbReference type="EMBL" id="OGY23379.1"/>
    </source>
</evidence>
<sequence>MNTVIHFIRHAANPNPDGIIPGRMAGFHLDETGKKQAKKAGEFLKDRPIKAIYTSPLERTFETANIISDFFPKAKITHSYDLIEVESSHWQAFKLENLYLNDYYEAFLNNPETREVPENLNGLTERMKKFTFNLCTEHKGEEVICVSHIYPIVALRLSLEGKSLQLVNTTDLPTASITSFYFDETCKFVKVEYHETPR</sequence>
<dbReference type="SUPFAM" id="SSF53254">
    <property type="entry name" value="Phosphoglycerate mutase-like"/>
    <property type="match status" value="1"/>
</dbReference>
<comment type="caution">
    <text evidence="2">The sequence shown here is derived from an EMBL/GenBank/DDBJ whole genome shotgun (WGS) entry which is preliminary data.</text>
</comment>
<accession>A0A1G1W6U1</accession>
<dbReference type="CDD" id="cd07067">
    <property type="entry name" value="HP_PGM_like"/>
    <property type="match status" value="1"/>
</dbReference>
<dbReference type="Proteomes" id="UP000176631">
    <property type="component" value="Unassembled WGS sequence"/>
</dbReference>
<evidence type="ECO:0000313" key="3">
    <source>
        <dbReference type="Proteomes" id="UP000176631"/>
    </source>
</evidence>
<dbReference type="Gene3D" id="3.40.50.1240">
    <property type="entry name" value="Phosphoglycerate mutase-like"/>
    <property type="match status" value="1"/>
</dbReference>
<dbReference type="GO" id="GO:0016791">
    <property type="term" value="F:phosphatase activity"/>
    <property type="evidence" value="ECO:0007669"/>
    <property type="project" value="TreeGrafter"/>
</dbReference>
<dbReference type="AlphaFoldDB" id="A0A1G1W6U1"/>
<gene>
    <name evidence="2" type="ORF">A2172_04080</name>
</gene>
<dbReference type="InterPro" id="IPR050275">
    <property type="entry name" value="PGM_Phosphatase"/>
</dbReference>
<dbReference type="PANTHER" id="PTHR48100:SF1">
    <property type="entry name" value="HISTIDINE PHOSPHATASE FAMILY PROTEIN-RELATED"/>
    <property type="match status" value="1"/>
</dbReference>
<dbReference type="SMART" id="SM00855">
    <property type="entry name" value="PGAM"/>
    <property type="match status" value="1"/>
</dbReference>
<name>A0A1G1W6U1_9BACT</name>